<evidence type="ECO:0000256" key="5">
    <source>
        <dbReference type="ARBA" id="ARBA00022555"/>
    </source>
</evidence>
<comment type="cofactor">
    <cofactor evidence="15">
        <name>Mg(2+)</name>
        <dbReference type="ChEBI" id="CHEBI:18420"/>
    </cofactor>
    <text evidence="15">Binds 2 magnesium ions per tetramer.</text>
</comment>
<gene>
    <name evidence="15 20" type="primary">pheT</name>
    <name evidence="20" type="ORF">SAMEA4412677_00765</name>
</gene>
<proteinExistence type="inferred from homology"/>
<dbReference type="PROSITE" id="PS50886">
    <property type="entry name" value="TRBD"/>
    <property type="match status" value="1"/>
</dbReference>
<dbReference type="Gene3D" id="2.40.50.140">
    <property type="entry name" value="Nucleic acid-binding proteins"/>
    <property type="match status" value="1"/>
</dbReference>
<evidence type="ECO:0000259" key="19">
    <source>
        <dbReference type="PROSITE" id="PS51483"/>
    </source>
</evidence>
<dbReference type="InterPro" id="IPR012340">
    <property type="entry name" value="NA-bd_OB-fold"/>
</dbReference>
<dbReference type="NCBIfam" id="NF045760">
    <property type="entry name" value="YtpR"/>
    <property type="match status" value="1"/>
</dbReference>
<feature type="binding site" evidence="15">
    <location>
        <position position="529"/>
    </location>
    <ligand>
        <name>Mg(2+)</name>
        <dbReference type="ChEBI" id="CHEBI:18420"/>
        <note>shared with alpha subunit</note>
    </ligand>
</feature>
<keyword evidence="21" id="KW-1185">Reference proteome</keyword>
<dbReference type="GO" id="GO:0009328">
    <property type="term" value="C:phenylalanine-tRNA ligase complex"/>
    <property type="evidence" value="ECO:0007669"/>
    <property type="project" value="TreeGrafter"/>
</dbReference>
<feature type="binding site" evidence="15">
    <location>
        <position position="530"/>
    </location>
    <ligand>
        <name>Mg(2+)</name>
        <dbReference type="ChEBI" id="CHEBI:18420"/>
        <note>shared with alpha subunit</note>
    </ligand>
</feature>
<dbReference type="AlphaFoldDB" id="A0A239WUY2"/>
<evidence type="ECO:0000256" key="15">
    <source>
        <dbReference type="HAMAP-Rule" id="MF_00283"/>
    </source>
</evidence>
<keyword evidence="5 16" id="KW-0820">tRNA-binding</keyword>
<dbReference type="NCBIfam" id="TIGR00472">
    <property type="entry name" value="pheT_bact"/>
    <property type="match status" value="1"/>
</dbReference>
<dbReference type="InterPro" id="IPR033714">
    <property type="entry name" value="tRNA_bind_bactPheRS"/>
</dbReference>
<dbReference type="Gene3D" id="3.30.930.10">
    <property type="entry name" value="Bira Bifunctional Protein, Domain 2"/>
    <property type="match status" value="1"/>
</dbReference>
<keyword evidence="9 15" id="KW-0067">ATP-binding</keyword>
<dbReference type="Gene3D" id="3.30.56.10">
    <property type="match status" value="2"/>
</dbReference>
<comment type="catalytic activity">
    <reaction evidence="14 15">
        <text>tRNA(Phe) + L-phenylalanine + ATP = L-phenylalanyl-tRNA(Phe) + AMP + diphosphate + H(+)</text>
        <dbReference type="Rhea" id="RHEA:19413"/>
        <dbReference type="Rhea" id="RHEA-COMP:9668"/>
        <dbReference type="Rhea" id="RHEA-COMP:9699"/>
        <dbReference type="ChEBI" id="CHEBI:15378"/>
        <dbReference type="ChEBI" id="CHEBI:30616"/>
        <dbReference type="ChEBI" id="CHEBI:33019"/>
        <dbReference type="ChEBI" id="CHEBI:58095"/>
        <dbReference type="ChEBI" id="CHEBI:78442"/>
        <dbReference type="ChEBI" id="CHEBI:78531"/>
        <dbReference type="ChEBI" id="CHEBI:456215"/>
        <dbReference type="EC" id="6.1.1.20"/>
    </reaction>
</comment>
<dbReference type="SUPFAM" id="SSF50249">
    <property type="entry name" value="Nucleic acid-binding proteins"/>
    <property type="match status" value="1"/>
</dbReference>
<comment type="similarity">
    <text evidence="2 15">Belongs to the phenylalanyl-tRNA synthetase beta subunit family. Type 1 subfamily.</text>
</comment>
<dbReference type="Gene3D" id="3.50.40.10">
    <property type="entry name" value="Phenylalanyl-trna Synthetase, Chain B, domain 3"/>
    <property type="match status" value="1"/>
</dbReference>
<evidence type="ECO:0000313" key="21">
    <source>
        <dbReference type="Proteomes" id="UP000215196"/>
    </source>
</evidence>
<dbReference type="EMBL" id="LT906465">
    <property type="protein sequence ID" value="SNV38277.1"/>
    <property type="molecule type" value="Genomic_DNA"/>
</dbReference>
<feature type="domain" description="FDX-ACB" evidence="18">
    <location>
        <begin position="757"/>
        <end position="850"/>
    </location>
</feature>
<comment type="subunit">
    <text evidence="3 15">Tetramer of two alpha and two beta subunits.</text>
</comment>
<evidence type="ECO:0000256" key="6">
    <source>
        <dbReference type="ARBA" id="ARBA00022598"/>
    </source>
</evidence>
<dbReference type="SMART" id="SM00874">
    <property type="entry name" value="B5"/>
    <property type="match status" value="1"/>
</dbReference>
<keyword evidence="8 15" id="KW-0547">Nucleotide-binding</keyword>
<accession>A0A239WUY2</accession>
<dbReference type="SUPFAM" id="SSF46955">
    <property type="entry name" value="Putative DNA-binding domain"/>
    <property type="match status" value="1"/>
</dbReference>
<keyword evidence="11 16" id="KW-0694">RNA-binding</keyword>
<evidence type="ECO:0000256" key="11">
    <source>
        <dbReference type="ARBA" id="ARBA00022884"/>
    </source>
</evidence>
<keyword evidence="13 15" id="KW-0030">Aminoacyl-tRNA synthetase</keyword>
<dbReference type="Proteomes" id="UP000215196">
    <property type="component" value="Chromosome 1"/>
</dbReference>
<dbReference type="InterPro" id="IPR036690">
    <property type="entry name" value="Fdx_antiC-bd_sf"/>
</dbReference>
<dbReference type="SMART" id="SM00896">
    <property type="entry name" value="FDX-ACB"/>
    <property type="match status" value="1"/>
</dbReference>
<keyword evidence="7 15" id="KW-0479">Metal-binding</keyword>
<dbReference type="GO" id="GO:0005524">
    <property type="term" value="F:ATP binding"/>
    <property type="evidence" value="ECO:0007669"/>
    <property type="project" value="UniProtKB-UniRule"/>
</dbReference>
<protein>
    <recommendedName>
        <fullName evidence="15">Phenylalanine--tRNA ligase beta subunit</fullName>
        <ecNumber evidence="15">6.1.1.20</ecNumber>
    </recommendedName>
    <alternativeName>
        <fullName evidence="15">Phenylalanyl-tRNA synthetase beta subunit</fullName>
        <shortName evidence="15">PheRS</shortName>
    </alternativeName>
</protein>
<dbReference type="InterPro" id="IPR045864">
    <property type="entry name" value="aa-tRNA-synth_II/BPL/LPL"/>
</dbReference>
<evidence type="ECO:0000256" key="1">
    <source>
        <dbReference type="ARBA" id="ARBA00004496"/>
    </source>
</evidence>
<dbReference type="GO" id="GO:0000287">
    <property type="term" value="F:magnesium ion binding"/>
    <property type="evidence" value="ECO:0007669"/>
    <property type="project" value="UniProtKB-UniRule"/>
</dbReference>
<keyword evidence="12 15" id="KW-0648">Protein biosynthesis</keyword>
<name>A0A239WUY2_9FLAO</name>
<evidence type="ECO:0000256" key="2">
    <source>
        <dbReference type="ARBA" id="ARBA00008653"/>
    </source>
</evidence>
<dbReference type="GO" id="GO:0004826">
    <property type="term" value="F:phenylalanine-tRNA ligase activity"/>
    <property type="evidence" value="ECO:0007669"/>
    <property type="project" value="UniProtKB-UniRule"/>
</dbReference>
<evidence type="ECO:0000256" key="7">
    <source>
        <dbReference type="ARBA" id="ARBA00022723"/>
    </source>
</evidence>
<evidence type="ECO:0000256" key="10">
    <source>
        <dbReference type="ARBA" id="ARBA00022842"/>
    </source>
</evidence>
<dbReference type="FunFam" id="2.40.50.140:FF:000045">
    <property type="entry name" value="Phenylalanine--tRNA ligase beta subunit"/>
    <property type="match status" value="1"/>
</dbReference>
<comment type="subcellular location">
    <subcellularLocation>
        <location evidence="1 15">Cytoplasm</location>
    </subcellularLocation>
</comment>
<dbReference type="InterPro" id="IPR002547">
    <property type="entry name" value="tRNA-bd_dom"/>
</dbReference>
<dbReference type="SMART" id="SM00873">
    <property type="entry name" value="B3_4"/>
    <property type="match status" value="1"/>
</dbReference>
<keyword evidence="10 15" id="KW-0460">Magnesium</keyword>
<evidence type="ECO:0000256" key="8">
    <source>
        <dbReference type="ARBA" id="ARBA00022741"/>
    </source>
</evidence>
<evidence type="ECO:0000259" key="18">
    <source>
        <dbReference type="PROSITE" id="PS51447"/>
    </source>
</evidence>
<dbReference type="GO" id="GO:0006432">
    <property type="term" value="P:phenylalanyl-tRNA aminoacylation"/>
    <property type="evidence" value="ECO:0007669"/>
    <property type="project" value="UniProtKB-UniRule"/>
</dbReference>
<keyword evidence="6 15" id="KW-0436">Ligase</keyword>
<dbReference type="InterPro" id="IPR045060">
    <property type="entry name" value="Phe-tRNA-ligase_IIc_bsu"/>
</dbReference>
<organism evidence="20 21">
    <name type="scientific">Chryseobacterium taklimakanense</name>
    <dbReference type="NCBI Taxonomy" id="536441"/>
    <lineage>
        <taxon>Bacteria</taxon>
        <taxon>Pseudomonadati</taxon>
        <taxon>Bacteroidota</taxon>
        <taxon>Flavobacteriia</taxon>
        <taxon>Flavobacteriales</taxon>
        <taxon>Weeksellaceae</taxon>
        <taxon>Chryseobacterium group</taxon>
        <taxon>Chryseobacterium</taxon>
    </lineage>
</organism>
<dbReference type="InterPro" id="IPR004532">
    <property type="entry name" value="Phe-tRNA-ligase_IIc_bsu_bact"/>
</dbReference>
<feature type="binding site" evidence="15">
    <location>
        <position position="520"/>
    </location>
    <ligand>
        <name>Mg(2+)</name>
        <dbReference type="ChEBI" id="CHEBI:18420"/>
        <note>shared with alpha subunit</note>
    </ligand>
</feature>
<dbReference type="SUPFAM" id="SSF55681">
    <property type="entry name" value="Class II aaRS and biotin synthetases"/>
    <property type="match status" value="1"/>
</dbReference>
<dbReference type="Gene3D" id="3.30.70.380">
    <property type="entry name" value="Ferrodoxin-fold anticodon-binding domain"/>
    <property type="match status" value="1"/>
</dbReference>
<dbReference type="InterPro" id="IPR020825">
    <property type="entry name" value="Phe-tRNA_synthase-like_B3/B4"/>
</dbReference>
<sequence length="851" mass="95512">MCKKISAIPIICRRKTHIQKIPHLFKNPDICTLSGSAGNSHLKLQIEINFRMKISNNWLKDFISTDLKTEKIGEYLTDIGLEVEGIEKFENIRGGLEGVVVGKVLTCEKHPNADKLKKTTVDVGSGTILEIVCGAPNVEAGQTVPVATVGTKIYAKDGSFFEIKEAKIRGEKSQGMICAEDELGLSDDHGGIMILDEEKYKIGTDFAEYFDIVSDDVYEIGLTPNRTDAMSHYGVARDLHAFLSSNGLKSDFEKAVSQPLKTEGNTDFQLEVEDSELCPRYIGAVIENVTVEDSPGWLQNRLQAIGLSPVNNVVDITNYILHGFGQPMHAFDADKIAGRKLKVGLNAPGTRFKTLDGAERTLNGSEIMIKDGDDNPMCIAGVFGGENSGVSAETTTVFLESAYFNPVSVRKGAKFHGLNTDASFRFERGVDPNNTRTAITYAIKMIEDITGGQMVGSLLEHYPNKIDGHYVVLRYSMLDQILGIKIHREKVKEILRSLDIQILNEIPNGLELSVPTFKADVTREIDVIEEILRIYGYNKVDAPQKISFTPVKLNLDDQDELENLWARTLQANGFNEVMNNSLTSVKDDTNAVKLLNPLSGDLAFMRKSLMEGLLENAIYNINRKTPDIKFFELGKIYHKKDKYEERKQLAILVTGRDKAENWLQPKSATDFYYLKGYVQLLLSRLNLEIEEKASADERFSDAVELVAEGKTLARLGKVSAQMLKDFDTDQECFYAEIELEAAQQLRKKDNFKFVDIPKFNKIRRDLAMLLDKSVSYSDLYKVARKNPSKYLKNINLFDVYEGKNLPEGKKSYAMSFELLNEEKTLEEKEIAEVMNSLIKSFTKEFNAELRG</sequence>
<dbReference type="Pfam" id="PF03147">
    <property type="entry name" value="FDX-ACB"/>
    <property type="match status" value="1"/>
</dbReference>
<evidence type="ECO:0000256" key="4">
    <source>
        <dbReference type="ARBA" id="ARBA00022490"/>
    </source>
</evidence>
<dbReference type="HAMAP" id="MF_00283">
    <property type="entry name" value="Phe_tRNA_synth_beta1"/>
    <property type="match status" value="1"/>
</dbReference>
<feature type="domain" description="B5" evidence="19">
    <location>
        <begin position="466"/>
        <end position="542"/>
    </location>
</feature>
<dbReference type="CDD" id="cd02796">
    <property type="entry name" value="tRNA_bind_bactPheRS"/>
    <property type="match status" value="1"/>
</dbReference>
<dbReference type="Pfam" id="PF01588">
    <property type="entry name" value="tRNA_bind"/>
    <property type="match status" value="1"/>
</dbReference>
<dbReference type="InterPro" id="IPR005147">
    <property type="entry name" value="tRNA_synthase_B5-dom"/>
</dbReference>
<evidence type="ECO:0000259" key="17">
    <source>
        <dbReference type="PROSITE" id="PS50886"/>
    </source>
</evidence>
<dbReference type="EC" id="6.1.1.20" evidence="15"/>
<evidence type="ECO:0000313" key="20">
    <source>
        <dbReference type="EMBL" id="SNV38277.1"/>
    </source>
</evidence>
<dbReference type="PROSITE" id="PS51447">
    <property type="entry name" value="FDX_ACB"/>
    <property type="match status" value="1"/>
</dbReference>
<evidence type="ECO:0000256" key="3">
    <source>
        <dbReference type="ARBA" id="ARBA00011209"/>
    </source>
</evidence>
<dbReference type="GO" id="GO:0000049">
    <property type="term" value="F:tRNA binding"/>
    <property type="evidence" value="ECO:0007669"/>
    <property type="project" value="UniProtKB-UniRule"/>
</dbReference>
<dbReference type="SUPFAM" id="SSF56037">
    <property type="entry name" value="PheT/TilS domain"/>
    <property type="match status" value="1"/>
</dbReference>
<dbReference type="PROSITE" id="PS51483">
    <property type="entry name" value="B5"/>
    <property type="match status" value="1"/>
</dbReference>
<dbReference type="InterPro" id="IPR009061">
    <property type="entry name" value="DNA-bd_dom_put_sf"/>
</dbReference>
<evidence type="ECO:0000256" key="12">
    <source>
        <dbReference type="ARBA" id="ARBA00022917"/>
    </source>
</evidence>
<feature type="binding site" evidence="15">
    <location>
        <position position="526"/>
    </location>
    <ligand>
        <name>Mg(2+)</name>
        <dbReference type="ChEBI" id="CHEBI:18420"/>
        <note>shared with alpha subunit</note>
    </ligand>
</feature>
<dbReference type="Pfam" id="PF03483">
    <property type="entry name" value="B3_4"/>
    <property type="match status" value="1"/>
</dbReference>
<evidence type="ECO:0000256" key="16">
    <source>
        <dbReference type="PROSITE-ProRule" id="PRU00209"/>
    </source>
</evidence>
<dbReference type="InterPro" id="IPR005146">
    <property type="entry name" value="B3/B4_tRNA-bd"/>
</dbReference>
<dbReference type="FunFam" id="3.30.70.380:FF:000001">
    <property type="entry name" value="Phenylalanine--tRNA ligase beta subunit"/>
    <property type="match status" value="1"/>
</dbReference>
<evidence type="ECO:0000256" key="13">
    <source>
        <dbReference type="ARBA" id="ARBA00023146"/>
    </source>
</evidence>
<evidence type="ECO:0000256" key="9">
    <source>
        <dbReference type="ARBA" id="ARBA00022840"/>
    </source>
</evidence>
<dbReference type="InterPro" id="IPR005121">
    <property type="entry name" value="Fdx_antiC-bd"/>
</dbReference>
<dbReference type="Pfam" id="PF17759">
    <property type="entry name" value="tRNA_synthFbeta"/>
    <property type="match status" value="1"/>
</dbReference>
<feature type="domain" description="TRNA-binding" evidence="17">
    <location>
        <begin position="93"/>
        <end position="207"/>
    </location>
</feature>
<dbReference type="KEGG" id="ctak:4412677_00765"/>
<reference evidence="20 21" key="1">
    <citation type="submission" date="2017-06" db="EMBL/GenBank/DDBJ databases">
        <authorList>
            <consortium name="Pathogen Informatics"/>
        </authorList>
    </citation>
    <scope>NUCLEOTIDE SEQUENCE [LARGE SCALE GENOMIC DNA]</scope>
    <source>
        <strain evidence="20 21">NCTC13490</strain>
    </source>
</reference>
<keyword evidence="4 15" id="KW-0963">Cytoplasm</keyword>
<dbReference type="CDD" id="cd00769">
    <property type="entry name" value="PheRS_beta_core"/>
    <property type="match status" value="1"/>
</dbReference>
<dbReference type="PANTHER" id="PTHR10947:SF0">
    <property type="entry name" value="PHENYLALANINE--TRNA LIGASE BETA SUBUNIT"/>
    <property type="match status" value="1"/>
</dbReference>
<dbReference type="PANTHER" id="PTHR10947">
    <property type="entry name" value="PHENYLALANYL-TRNA SYNTHETASE BETA CHAIN AND LEUCINE-RICH REPEAT-CONTAINING PROTEIN 47"/>
    <property type="match status" value="1"/>
</dbReference>
<evidence type="ECO:0000256" key="14">
    <source>
        <dbReference type="ARBA" id="ARBA00049255"/>
    </source>
</evidence>
<dbReference type="Pfam" id="PF03484">
    <property type="entry name" value="B5"/>
    <property type="match status" value="1"/>
</dbReference>
<dbReference type="SUPFAM" id="SSF54991">
    <property type="entry name" value="Anticodon-binding domain of PheRS"/>
    <property type="match status" value="1"/>
</dbReference>
<dbReference type="InterPro" id="IPR041616">
    <property type="entry name" value="PheRS_beta_core"/>
</dbReference>